<dbReference type="SUPFAM" id="SSF56801">
    <property type="entry name" value="Acetyl-CoA synthetase-like"/>
    <property type="match status" value="1"/>
</dbReference>
<feature type="transmembrane region" description="Helical" evidence="1">
    <location>
        <begin position="258"/>
        <end position="281"/>
    </location>
</feature>
<keyword evidence="4" id="KW-1185">Reference proteome</keyword>
<dbReference type="InterPro" id="IPR000873">
    <property type="entry name" value="AMP-dep_synth/lig_dom"/>
</dbReference>
<dbReference type="Gene3D" id="3.40.50.12780">
    <property type="entry name" value="N-terminal domain of ligase-like"/>
    <property type="match status" value="1"/>
</dbReference>
<accession>A0A1S3JBB6</accession>
<organism evidence="4 5">
    <name type="scientific">Lingula anatina</name>
    <name type="common">Brachiopod</name>
    <name type="synonym">Lingula unguis</name>
    <dbReference type="NCBI Taxonomy" id="7574"/>
    <lineage>
        <taxon>Eukaryota</taxon>
        <taxon>Metazoa</taxon>
        <taxon>Spiralia</taxon>
        <taxon>Lophotrochozoa</taxon>
        <taxon>Brachiopoda</taxon>
        <taxon>Linguliformea</taxon>
        <taxon>Lingulata</taxon>
        <taxon>Lingulida</taxon>
        <taxon>Linguloidea</taxon>
        <taxon>Lingulidae</taxon>
        <taxon>Lingula</taxon>
    </lineage>
</organism>
<dbReference type="InParanoid" id="A0A1S3JBB6"/>
<proteinExistence type="predicted"/>
<dbReference type="RefSeq" id="XP_013407481.1">
    <property type="nucleotide sequence ID" value="XM_013552027.1"/>
</dbReference>
<evidence type="ECO:0000256" key="1">
    <source>
        <dbReference type="SAM" id="Phobius"/>
    </source>
</evidence>
<evidence type="ECO:0000313" key="5">
    <source>
        <dbReference type="RefSeq" id="XP_013407481.1"/>
    </source>
</evidence>
<dbReference type="PANTHER" id="PTHR42814">
    <property type="entry name" value="AMP-BINDING DOMAIN-CONTAINING PROTEIN"/>
    <property type="match status" value="1"/>
</dbReference>
<evidence type="ECO:0000313" key="4">
    <source>
        <dbReference type="Proteomes" id="UP000085678"/>
    </source>
</evidence>
<dbReference type="InterPro" id="IPR045851">
    <property type="entry name" value="AMP-bd_C_sf"/>
</dbReference>
<feature type="domain" description="AMP-dependent synthetase/ligase" evidence="2">
    <location>
        <begin position="34"/>
        <end position="426"/>
    </location>
</feature>
<protein>
    <submittedName>
        <fullName evidence="5">Acyl-CoA synthetase family member 2, mitochondrial-like</fullName>
    </submittedName>
</protein>
<dbReference type="InterPro" id="IPR025110">
    <property type="entry name" value="AMP-bd_C"/>
</dbReference>
<dbReference type="KEGG" id="lak:106171599"/>
<keyword evidence="1" id="KW-0812">Transmembrane</keyword>
<evidence type="ECO:0000259" key="2">
    <source>
        <dbReference type="Pfam" id="PF00501"/>
    </source>
</evidence>
<feature type="domain" description="AMP-binding enzyme C-terminal" evidence="3">
    <location>
        <begin position="478"/>
        <end position="561"/>
    </location>
</feature>
<name>A0A1S3JBB6_LINAN</name>
<dbReference type="AlphaFoldDB" id="A0A1S3JBB6"/>
<keyword evidence="1" id="KW-1133">Transmembrane helix</keyword>
<sequence>MAASLKTDQRSGLSYVYKLPNLPQDSRIIPDYLDDKVKEHPERQAAVYYPMGGGKSCITYRQLQDQSVQLAAGLIKTGLKVGECVLLIAPNCLEYIVIEMACARIGVCLIFQKFGSPATDAVEMAKSTGCSAVIVCAFGSSALYGESIVQEWQKTPRDGSTDPPLAICAGFKATEGNLSYEDLVRPNELASAEEIHTVFEVQSAVQMEDPLLALMTSGSTGKPKVVLYNHFQFINVLRASCFTLPNVDGARYFNDRPFSWAVGAMLGTYLIPFSGITLVFLDPEISVRKGDVVMIRNILQDERCTHAFLMAYIMYDLIHADAIPEYGLSLVEYALSAGQPLVKEMTSKFMAKFPNVLLGQTYGCTEFGPFAFQTYSMVADTDHVSFNCLEMAPNTEATVVNNDGRLVTKNTVGELLLRGPHLFERYVTNEEGTKAACTPQHWFKTGDLVTMNDDGCIRFVARMSDAIKRAAVLIYPVEVEMVISKHPDVDQVVVVGVPDERFTQELCACVILTHSPGSSEERLDAIKEWTLDQFPPGPDGLSLSPKYFLSFQDFPKTYNGKTSRRDLTKMAAEKYGC</sequence>
<dbReference type="Pfam" id="PF00501">
    <property type="entry name" value="AMP-binding"/>
    <property type="match status" value="1"/>
</dbReference>
<dbReference type="GeneID" id="106171599"/>
<dbReference type="Gene3D" id="3.30.300.30">
    <property type="match status" value="1"/>
</dbReference>
<dbReference type="OrthoDB" id="10253869at2759"/>
<evidence type="ECO:0000259" key="3">
    <source>
        <dbReference type="Pfam" id="PF13193"/>
    </source>
</evidence>
<dbReference type="STRING" id="7574.A0A1S3JBB6"/>
<dbReference type="Pfam" id="PF13193">
    <property type="entry name" value="AMP-binding_C"/>
    <property type="match status" value="1"/>
</dbReference>
<dbReference type="InterPro" id="IPR042099">
    <property type="entry name" value="ANL_N_sf"/>
</dbReference>
<keyword evidence="1" id="KW-0472">Membrane</keyword>
<reference evidence="5" key="1">
    <citation type="submission" date="2025-08" db="UniProtKB">
        <authorList>
            <consortium name="RefSeq"/>
        </authorList>
    </citation>
    <scope>IDENTIFICATION</scope>
    <source>
        <tissue evidence="5">Gonads</tissue>
    </source>
</reference>
<dbReference type="Proteomes" id="UP000085678">
    <property type="component" value="Unplaced"/>
</dbReference>
<gene>
    <name evidence="5" type="primary">LOC106171599</name>
</gene>
<dbReference type="PANTHER" id="PTHR42814:SF3">
    <property type="entry name" value="BETA-N-ACETYLHEXOSAMINIDASE"/>
    <property type="match status" value="1"/>
</dbReference>